<organism evidence="2 3">
    <name type="scientific">Capnocytophaga felis</name>
    <dbReference type="NCBI Taxonomy" id="2267611"/>
    <lineage>
        <taxon>Bacteria</taxon>
        <taxon>Pseudomonadati</taxon>
        <taxon>Bacteroidota</taxon>
        <taxon>Flavobacteriia</taxon>
        <taxon>Flavobacteriales</taxon>
        <taxon>Flavobacteriaceae</taxon>
        <taxon>Capnocytophaga</taxon>
    </lineage>
</organism>
<gene>
    <name evidence="2" type="ORF">RCZ01_14950</name>
</gene>
<keyword evidence="3" id="KW-1185">Reference proteome</keyword>
<accession>A0A5M4B999</accession>
<reference evidence="3" key="1">
    <citation type="journal article" date="2020" name="Int. J. Syst. Evol. Microbiol.">
        <title>Capnocytophaga felis sp. nov. isolated from the feline oral cavity.</title>
        <authorList>
            <person name="Suzuki M."/>
            <person name="Umeda K."/>
            <person name="Kimura M."/>
            <person name="Imaoka K."/>
            <person name="Morikawa S."/>
            <person name="Maeda K."/>
        </authorList>
    </citation>
    <scope>NUCLEOTIDE SEQUENCE [LARGE SCALE GENOMIC DNA]</scope>
    <source>
        <strain evidence="3">KC07070</strain>
    </source>
</reference>
<evidence type="ECO:0000313" key="3">
    <source>
        <dbReference type="Proteomes" id="UP000398217"/>
    </source>
</evidence>
<proteinExistence type="predicted"/>
<comment type="caution">
    <text evidence="2">The sequence shown here is derived from an EMBL/GenBank/DDBJ whole genome shotgun (WGS) entry which is preliminary data.</text>
</comment>
<dbReference type="Proteomes" id="UP000398217">
    <property type="component" value="Unassembled WGS sequence"/>
</dbReference>
<evidence type="ECO:0000313" key="2">
    <source>
        <dbReference type="EMBL" id="GET46193.1"/>
    </source>
</evidence>
<feature type="region of interest" description="Disordered" evidence="1">
    <location>
        <begin position="22"/>
        <end position="54"/>
    </location>
</feature>
<dbReference type="EMBL" id="BLBC01000008">
    <property type="protein sequence ID" value="GET46193.1"/>
    <property type="molecule type" value="Genomic_DNA"/>
</dbReference>
<dbReference type="RefSeq" id="WP_227977387.1">
    <property type="nucleotide sequence ID" value="NZ_BLBC01000008.1"/>
</dbReference>
<name>A0A5M4B999_9FLAO</name>
<protein>
    <submittedName>
        <fullName evidence="2">Uncharacterized protein</fullName>
    </submittedName>
</protein>
<evidence type="ECO:0000256" key="1">
    <source>
        <dbReference type="SAM" id="MobiDB-lite"/>
    </source>
</evidence>
<dbReference type="AlphaFoldDB" id="A0A5M4B999"/>
<sequence length="1049" mass="118994">MVLPAGSDYQLSDASGKTWTLDEKGEVTSVGEKADTKLAQNQGKNNLPKGQPKPENFEIQWDFSQSEFAFDASGEIPHKALVKGKNDVFQVVIKQKDALRYSFHFQTDKGLKIDSKKEKDGVFEISRKGLFDFADEELWVVAKNTNTEKEEVIGKYILAHLSEKEVNVTLIPTAENLPIDTEKIKAIYAKVGIKLTISTDKVFPVKKKIDTENAFGDLSTYSPEQQAIIAWYKSEREVKPDTYYVFVGKQESSQAGYMRLGGQFGFVMDANERTIAHELGHGIFKLEHPFKKDETKKGTFRTLMDYAQETTFAYSDWKQINDPKLRIGFFEEQSDGEYIIKKLEYVVCIPRVLIDKNRVYEDLDGRKILFKNGAYPFAFVAQDPKEHSGQVAGVFYKGEMYLPYYYTQDEKHAESYRLYKGGLKQDSLPKEAYEIITEDVKPLKIGVDNKEYITFNGISQNIKGKLCSGIPTISNVLAIGEVTSDEISLYNSQIAKSKEKIGVNTFVLMTKDGKKQNVVEKFLSSPEDDEVFIWANYEGGQWVVKRISFAGCVNTHPNLAIVCSMKAALSKAGFTSKMMLADILDALSEMVGYLEIPEHYYNPELPNYNPTLYYISHIDVNAIALKIADFAPNKNIPETYFAIKCGIWNGLVGQVKDLPDFMSDLLTGETSFTMIMEGLKKMDFFCTESKGDNVCLWSMIKEAHQGNQYQIAHQVGKDISEVLTIALSFAKVGKLAKIAKVADVLDPIHHLAKYAGKGVTVVFDKSTKAVRFVFDNLKFIEKYELKIRFGTNKLYAGLPLPDINLKKKLDELSQKDLENLISDQNGIKIIEVDGNLIPVGNEENINKIIVATDNFLNSIDKKTLEKLKNVPGFDKVITDMAQHWKKFKGGKFQLEYATKLLEEGASIRFEVSNLSDDIKRIYDIEIKKRVNGRTEITNLELKNWSNFYPETIKNQFVKDLQKMGELGNIQWIFNKTNNISDISVLKTNVIKALKKADGTPIEEISKLFKNDGFKDKVILWMNTNEVSSNSFLDWLDKPENFNKFFEIVE</sequence>
<feature type="compositionally biased region" description="Basic and acidic residues" evidence="1">
    <location>
        <begin position="22"/>
        <end position="36"/>
    </location>
</feature>